<proteinExistence type="inferred from homology"/>
<dbReference type="RefSeq" id="WP_035321280.1">
    <property type="nucleotide sequence ID" value="NZ_CANNOQ010000042.1"/>
</dbReference>
<dbReference type="Proteomes" id="UP000260812">
    <property type="component" value="Unassembled WGS sequence"/>
</dbReference>
<name>A0A3E3I3U7_9FIRM</name>
<evidence type="ECO:0000256" key="1">
    <source>
        <dbReference type="ARBA" id="ARBA00007401"/>
    </source>
</evidence>
<evidence type="ECO:0000256" key="3">
    <source>
        <dbReference type="ARBA" id="ARBA00023295"/>
    </source>
</evidence>
<dbReference type="AlphaFoldDB" id="A0A3E3I3U7"/>
<keyword evidence="2" id="KW-0378">Hydrolase</keyword>
<dbReference type="Gene3D" id="2.60.40.10">
    <property type="entry name" value="Immunoglobulins"/>
    <property type="match status" value="1"/>
</dbReference>
<keyword evidence="3" id="KW-0326">Glycosidase</keyword>
<evidence type="ECO:0000259" key="4">
    <source>
        <dbReference type="Pfam" id="PF18565"/>
    </source>
</evidence>
<protein>
    <recommendedName>
        <fullName evidence="4">Glycoside hydrolase family 2 domain-containing protein</fullName>
    </recommendedName>
</protein>
<reference evidence="5 6" key="1">
    <citation type="submission" date="2018-08" db="EMBL/GenBank/DDBJ databases">
        <title>A genome reference for cultivated species of the human gut microbiota.</title>
        <authorList>
            <person name="Zou Y."/>
            <person name="Xue W."/>
            <person name="Luo G."/>
        </authorList>
    </citation>
    <scope>NUCLEOTIDE SEQUENCE [LARGE SCALE GENOMIC DNA]</scope>
    <source>
        <strain evidence="5 6">TF05-5AC</strain>
    </source>
</reference>
<accession>A0A3E3I3U7</accession>
<comment type="caution">
    <text evidence="5">The sequence shown here is derived from an EMBL/GenBank/DDBJ whole genome shotgun (WGS) entry which is preliminary data.</text>
</comment>
<sequence length="135" mass="14506">MVIKSAGGWGETENNLVLEGWLGDRIVCRKEVGESRYAAGITARADDTVLYADGDTYDATRITVKAVDNMGNLLPFTQECVEIRLDGPARLLGPARFPLTGGVSSFWIRTVGKTGTVRIGVLGVESKAECTVDVK</sequence>
<dbReference type="GeneID" id="97987816"/>
<gene>
    <name evidence="5" type="ORF">DXC51_13270</name>
</gene>
<dbReference type="InterPro" id="IPR040605">
    <property type="entry name" value="Glyco_hydro2_dom5"/>
</dbReference>
<evidence type="ECO:0000313" key="6">
    <source>
        <dbReference type="Proteomes" id="UP000260812"/>
    </source>
</evidence>
<keyword evidence="6" id="KW-1185">Reference proteome</keyword>
<dbReference type="InterPro" id="IPR013783">
    <property type="entry name" value="Ig-like_fold"/>
</dbReference>
<dbReference type="GO" id="GO:0016798">
    <property type="term" value="F:hydrolase activity, acting on glycosyl bonds"/>
    <property type="evidence" value="ECO:0007669"/>
    <property type="project" value="UniProtKB-KW"/>
</dbReference>
<feature type="domain" description="Glycoside hydrolase family 2" evidence="4">
    <location>
        <begin position="41"/>
        <end position="95"/>
    </location>
</feature>
<evidence type="ECO:0000256" key="2">
    <source>
        <dbReference type="ARBA" id="ARBA00022801"/>
    </source>
</evidence>
<dbReference type="Pfam" id="PF18565">
    <property type="entry name" value="Glyco_hydro2_C5"/>
    <property type="match status" value="1"/>
</dbReference>
<organism evidence="5 6">
    <name type="scientific">Eisenbergiella massiliensis</name>
    <dbReference type="NCBI Taxonomy" id="1720294"/>
    <lineage>
        <taxon>Bacteria</taxon>
        <taxon>Bacillati</taxon>
        <taxon>Bacillota</taxon>
        <taxon>Clostridia</taxon>
        <taxon>Lachnospirales</taxon>
        <taxon>Lachnospiraceae</taxon>
        <taxon>Eisenbergiella</taxon>
    </lineage>
</organism>
<dbReference type="EMBL" id="QVLV01000008">
    <property type="protein sequence ID" value="RGE59769.1"/>
    <property type="molecule type" value="Genomic_DNA"/>
</dbReference>
<comment type="similarity">
    <text evidence="1">Belongs to the glycosyl hydrolase 2 family.</text>
</comment>
<evidence type="ECO:0000313" key="5">
    <source>
        <dbReference type="EMBL" id="RGE59769.1"/>
    </source>
</evidence>